<dbReference type="GO" id="GO:0017150">
    <property type="term" value="F:tRNA dihydrouridine synthase activity"/>
    <property type="evidence" value="ECO:0000318"/>
    <property type="project" value="GO_Central"/>
</dbReference>
<keyword evidence="11 19" id="KW-0560">Oxidoreductase</keyword>
<keyword evidence="2 19" id="KW-0285">Flavoprotein</keyword>
<sequence length="634" mass="70354">MAAVEDRIEAEIVAENSANGAEGLIAKGVAPVQKEFLVSAQVRSTISDKDAAKISSEKKCDVFVFLVSLIAIVLCLCSIQARKLEVCNAVVRAGDPNACPFGENCRFSHDLEGYLAQKPEDLPGVCPSVSLNVPCPYGVRCRFYGTHTKQDLPKENPEGAMDGDEETSGAGEINVLRKDFQKSLWKKLESFPKADSQLQAMGLKVTFLLSEQNKVYGPKKGATTEGENGGAETHDENNDVSDDAVPPLKKPKLVDPVDDAKEQGDGCKLNSREKKKIDLKGKLYLAPLTTVGNLPFRRLCKKLGADVTCGEMAMCTNLLQGHASEWALLRRHPVEDCFGVQICGSYADSLTKTVELIERECTVDFIDINLGCPIDIVVKKGAGSCLLTKPTRLEQIVRATASIMEKPLTLKMRTGYFEGKNCAHSMISELSNWGVSAVTVHGRTRQQRYSKLADWVYIYDCAKRAPDDLQVLGNGDIFSYSDWNEHMLPDLNLSSCMLARGALIKPWLLTEIKEQRHWDISSNERLDLLRDYTQFGLEHWGSDSKGVETTRKFLLEWLSYLHRYIPVGLLEVIPQRLNWRPPRYVGRNDLETLMASDSAADWVRISEMLLGPAPEGFVFTPKHKSSAYDKAENG</sequence>
<proteinExistence type="inferred from homology"/>
<evidence type="ECO:0000256" key="20">
    <source>
        <dbReference type="SAM" id="MobiDB-lite"/>
    </source>
</evidence>
<feature type="transmembrane region" description="Helical" evidence="21">
    <location>
        <begin position="62"/>
        <end position="81"/>
    </location>
</feature>
<evidence type="ECO:0000256" key="8">
    <source>
        <dbReference type="ARBA" id="ARBA00022771"/>
    </source>
</evidence>
<evidence type="ECO:0000256" key="6">
    <source>
        <dbReference type="ARBA" id="ARBA00022723"/>
    </source>
</evidence>
<accession>D8RHH3</accession>
<dbReference type="EMBL" id="GL377579">
    <property type="protein sequence ID" value="EFJ28527.1"/>
    <property type="molecule type" value="Genomic_DNA"/>
</dbReference>
<evidence type="ECO:0000256" key="17">
    <source>
        <dbReference type="ARBA" id="ARBA00049513"/>
    </source>
</evidence>
<dbReference type="GO" id="GO:0008270">
    <property type="term" value="F:zinc ion binding"/>
    <property type="evidence" value="ECO:0007669"/>
    <property type="project" value="UniProtKB-KW"/>
</dbReference>
<dbReference type="FunCoup" id="D8RHH3">
    <property type="interactions" value="4429"/>
</dbReference>
<dbReference type="eggNOG" id="KOG2333">
    <property type="taxonomic scope" value="Eukaryota"/>
</dbReference>
<dbReference type="FunFam" id="3.20.20.70:FF:000067">
    <property type="entry name" value="tRNA-dihydrouridine(47) synthase [NAD(P)(+)]"/>
    <property type="match status" value="1"/>
</dbReference>
<protein>
    <recommendedName>
        <fullName evidence="19">tRNA-dihydrouridine(47) synthase [NAD(P)(+)]</fullName>
        <ecNumber evidence="19">1.3.1.-</ecNumber>
    </recommendedName>
    <alternativeName>
        <fullName evidence="19">tRNA-dihydrouridine synthase 3</fullName>
    </alternativeName>
</protein>
<evidence type="ECO:0000256" key="19">
    <source>
        <dbReference type="RuleBase" id="RU291113"/>
    </source>
</evidence>
<evidence type="ECO:0000256" key="16">
    <source>
        <dbReference type="ARBA" id="ARBA00049447"/>
    </source>
</evidence>
<dbReference type="PROSITE" id="PS50103">
    <property type="entry name" value="ZF_C3H1"/>
    <property type="match status" value="1"/>
</dbReference>
<dbReference type="InterPro" id="IPR013785">
    <property type="entry name" value="Aldolase_TIM"/>
</dbReference>
<dbReference type="GO" id="GO:0102265">
    <property type="term" value="F:tRNA-dihydrouridine47 synthase activity"/>
    <property type="evidence" value="ECO:0007669"/>
    <property type="project" value="UniProtKB-EC"/>
</dbReference>
<gene>
    <name evidence="23" type="ORF">SELMODRAFT_267436</name>
</gene>
<feature type="region of interest" description="Disordered" evidence="20">
    <location>
        <begin position="217"/>
        <end position="267"/>
    </location>
</feature>
<dbReference type="AlphaFoldDB" id="D8RHH3"/>
<keyword evidence="9 18" id="KW-0862">Zinc</keyword>
<keyword evidence="3 19" id="KW-0288">FMN</keyword>
<keyword evidence="5 19" id="KW-0819">tRNA processing</keyword>
<dbReference type="SMART" id="SM00356">
    <property type="entry name" value="ZnF_C3H1"/>
    <property type="match status" value="2"/>
</dbReference>
<keyword evidence="24" id="KW-1185">Reference proteome</keyword>
<organism evidence="24">
    <name type="scientific">Selaginella moellendorffii</name>
    <name type="common">Spikemoss</name>
    <dbReference type="NCBI Taxonomy" id="88036"/>
    <lineage>
        <taxon>Eukaryota</taxon>
        <taxon>Viridiplantae</taxon>
        <taxon>Streptophyta</taxon>
        <taxon>Embryophyta</taxon>
        <taxon>Tracheophyta</taxon>
        <taxon>Lycopodiopsida</taxon>
        <taxon>Selaginellales</taxon>
        <taxon>Selaginellaceae</taxon>
        <taxon>Selaginella</taxon>
    </lineage>
</organism>
<comment type="similarity">
    <text evidence="19">Belongs to the dus family. Dus3 subfamily.</text>
</comment>
<dbReference type="FunFam" id="4.10.1000.10:FF:000029">
    <property type="entry name" value="tRNA-dihydrouridine(47) synthase [NAD(P)(+)]"/>
    <property type="match status" value="1"/>
</dbReference>
<dbReference type="OMA" id="WSYIAEC"/>
<evidence type="ECO:0000259" key="22">
    <source>
        <dbReference type="PROSITE" id="PS50103"/>
    </source>
</evidence>
<dbReference type="KEGG" id="smo:SELMODRAFT_267436"/>
<dbReference type="Gramene" id="EFJ28527">
    <property type="protein sequence ID" value="EFJ28527"/>
    <property type="gene ID" value="SELMODRAFT_267436"/>
</dbReference>
<keyword evidence="8 18" id="KW-0863">Zinc-finger</keyword>
<evidence type="ECO:0000256" key="7">
    <source>
        <dbReference type="ARBA" id="ARBA00022737"/>
    </source>
</evidence>
<evidence type="ECO:0000256" key="5">
    <source>
        <dbReference type="ARBA" id="ARBA00022694"/>
    </source>
</evidence>
<dbReference type="InterPro" id="IPR035587">
    <property type="entry name" value="DUS-like_FMN-bd"/>
</dbReference>
<comment type="catalytic activity">
    <reaction evidence="16">
        <text>a 5,6-dihydrouridine in mRNA + NADP(+) = a uridine in mRNA + NADPH + H(+)</text>
        <dbReference type="Rhea" id="RHEA:69855"/>
        <dbReference type="Rhea" id="RHEA-COMP:14658"/>
        <dbReference type="Rhea" id="RHEA-COMP:17789"/>
        <dbReference type="ChEBI" id="CHEBI:15378"/>
        <dbReference type="ChEBI" id="CHEBI:57783"/>
        <dbReference type="ChEBI" id="CHEBI:58349"/>
        <dbReference type="ChEBI" id="CHEBI:65315"/>
        <dbReference type="ChEBI" id="CHEBI:74443"/>
    </reaction>
    <physiologicalReaction direction="right-to-left" evidence="16">
        <dbReference type="Rhea" id="RHEA:69857"/>
    </physiologicalReaction>
</comment>
<feature type="domain" description="C3H1-type" evidence="22">
    <location>
        <begin position="81"/>
        <end position="112"/>
    </location>
</feature>
<evidence type="ECO:0000256" key="2">
    <source>
        <dbReference type="ARBA" id="ARBA00022630"/>
    </source>
</evidence>
<keyword evidence="10" id="KW-0521">NADP</keyword>
<dbReference type="PANTHER" id="PTHR45846:SF1">
    <property type="entry name" value="TRNA-DIHYDROURIDINE(47) SYNTHASE [NAD(P)(+)]-LIKE"/>
    <property type="match status" value="1"/>
</dbReference>
<keyword evidence="6 18" id="KW-0479">Metal-binding</keyword>
<dbReference type="GO" id="GO:0106414">
    <property type="term" value="F:mRNA dihydrouridine synthase activity"/>
    <property type="evidence" value="ECO:0007669"/>
    <property type="project" value="RHEA"/>
</dbReference>
<dbReference type="PANTHER" id="PTHR45846">
    <property type="entry name" value="TRNA-DIHYDROURIDINE(47) SYNTHASE [NAD(P)(+)]-LIKE"/>
    <property type="match status" value="1"/>
</dbReference>
<dbReference type="InParanoid" id="D8RHH3"/>
<keyword evidence="21" id="KW-0812">Transmembrane</keyword>
<feature type="compositionally biased region" description="Basic and acidic residues" evidence="20">
    <location>
        <begin position="252"/>
        <end position="267"/>
    </location>
</feature>
<dbReference type="GO" id="GO:0006397">
    <property type="term" value="P:mRNA processing"/>
    <property type="evidence" value="ECO:0007669"/>
    <property type="project" value="UniProtKB-KW"/>
</dbReference>
<evidence type="ECO:0000313" key="24">
    <source>
        <dbReference type="Proteomes" id="UP000001514"/>
    </source>
</evidence>
<dbReference type="Pfam" id="PF01207">
    <property type="entry name" value="Dus"/>
    <property type="match status" value="1"/>
</dbReference>
<keyword evidence="4" id="KW-0507">mRNA processing</keyword>
<comment type="cofactor">
    <cofactor evidence="1 19">
        <name>FMN</name>
        <dbReference type="ChEBI" id="CHEBI:58210"/>
    </cofactor>
</comment>
<dbReference type="Gene3D" id="4.10.1000.10">
    <property type="entry name" value="Zinc finger, CCCH-type"/>
    <property type="match status" value="1"/>
</dbReference>
<dbReference type="EC" id="1.3.1.-" evidence="19"/>
<comment type="function">
    <text evidence="13">Catalyzes the synthesis of dihydrouridine, a modified base found in the D-loop of most tRNAs. Specifically modifies U47 in cytoplasmic tRNAs. Catalyzes the synthesis of dihydrouridine in some mRNAs, thereby affecting their translation.</text>
</comment>
<evidence type="ECO:0000256" key="1">
    <source>
        <dbReference type="ARBA" id="ARBA00001917"/>
    </source>
</evidence>
<dbReference type="Proteomes" id="UP000001514">
    <property type="component" value="Unassembled WGS sequence"/>
</dbReference>
<dbReference type="CDD" id="cd02801">
    <property type="entry name" value="DUS_like_FMN"/>
    <property type="match status" value="1"/>
</dbReference>
<reference evidence="23 24" key="1">
    <citation type="journal article" date="2011" name="Science">
        <title>The Selaginella genome identifies genetic changes associated with the evolution of vascular plants.</title>
        <authorList>
            <person name="Banks J.A."/>
            <person name="Nishiyama T."/>
            <person name="Hasebe M."/>
            <person name="Bowman J.L."/>
            <person name="Gribskov M."/>
            <person name="dePamphilis C."/>
            <person name="Albert V.A."/>
            <person name="Aono N."/>
            <person name="Aoyama T."/>
            <person name="Ambrose B.A."/>
            <person name="Ashton N.W."/>
            <person name="Axtell M.J."/>
            <person name="Barker E."/>
            <person name="Barker M.S."/>
            <person name="Bennetzen J.L."/>
            <person name="Bonawitz N.D."/>
            <person name="Chapple C."/>
            <person name="Cheng C."/>
            <person name="Correa L.G."/>
            <person name="Dacre M."/>
            <person name="DeBarry J."/>
            <person name="Dreyer I."/>
            <person name="Elias M."/>
            <person name="Engstrom E.M."/>
            <person name="Estelle M."/>
            <person name="Feng L."/>
            <person name="Finet C."/>
            <person name="Floyd S.K."/>
            <person name="Frommer W.B."/>
            <person name="Fujita T."/>
            <person name="Gramzow L."/>
            <person name="Gutensohn M."/>
            <person name="Harholt J."/>
            <person name="Hattori M."/>
            <person name="Heyl A."/>
            <person name="Hirai T."/>
            <person name="Hiwatashi Y."/>
            <person name="Ishikawa M."/>
            <person name="Iwata M."/>
            <person name="Karol K.G."/>
            <person name="Koehler B."/>
            <person name="Kolukisaoglu U."/>
            <person name="Kubo M."/>
            <person name="Kurata T."/>
            <person name="Lalonde S."/>
            <person name="Li K."/>
            <person name="Li Y."/>
            <person name="Litt A."/>
            <person name="Lyons E."/>
            <person name="Manning G."/>
            <person name="Maruyama T."/>
            <person name="Michael T.P."/>
            <person name="Mikami K."/>
            <person name="Miyazaki S."/>
            <person name="Morinaga S."/>
            <person name="Murata T."/>
            <person name="Mueller-Roeber B."/>
            <person name="Nelson D.R."/>
            <person name="Obara M."/>
            <person name="Oguri Y."/>
            <person name="Olmstead R.G."/>
            <person name="Onodera N."/>
            <person name="Petersen B.L."/>
            <person name="Pils B."/>
            <person name="Prigge M."/>
            <person name="Rensing S.A."/>
            <person name="Riano-Pachon D.M."/>
            <person name="Roberts A.W."/>
            <person name="Sato Y."/>
            <person name="Scheller H.V."/>
            <person name="Schulz B."/>
            <person name="Schulz C."/>
            <person name="Shakirov E.V."/>
            <person name="Shibagaki N."/>
            <person name="Shinohara N."/>
            <person name="Shippen D.E."/>
            <person name="Soerensen I."/>
            <person name="Sotooka R."/>
            <person name="Sugimoto N."/>
            <person name="Sugita M."/>
            <person name="Sumikawa N."/>
            <person name="Tanurdzic M."/>
            <person name="Theissen G."/>
            <person name="Ulvskov P."/>
            <person name="Wakazuki S."/>
            <person name="Weng J.K."/>
            <person name="Willats W.W."/>
            <person name="Wipf D."/>
            <person name="Wolf P.G."/>
            <person name="Yang L."/>
            <person name="Zimmer A.D."/>
            <person name="Zhu Q."/>
            <person name="Mitros T."/>
            <person name="Hellsten U."/>
            <person name="Loque D."/>
            <person name="Otillar R."/>
            <person name="Salamov A."/>
            <person name="Schmutz J."/>
            <person name="Shapiro H."/>
            <person name="Lindquist E."/>
            <person name="Lucas S."/>
            <person name="Rokhsar D."/>
            <person name="Grigoriev I.V."/>
        </authorList>
    </citation>
    <scope>NUCLEOTIDE SEQUENCE [LARGE SCALE GENOMIC DNA]</scope>
</reference>
<dbReference type="STRING" id="88036.D8RHH3"/>
<keyword evidence="21" id="KW-0472">Membrane</keyword>
<evidence type="ECO:0000256" key="9">
    <source>
        <dbReference type="ARBA" id="ARBA00022833"/>
    </source>
</evidence>
<comment type="catalytic activity">
    <reaction evidence="15">
        <text>a 5,6-dihydrouridine in mRNA + NAD(+) = a uridine in mRNA + NADH + H(+)</text>
        <dbReference type="Rhea" id="RHEA:69851"/>
        <dbReference type="Rhea" id="RHEA-COMP:14658"/>
        <dbReference type="Rhea" id="RHEA-COMP:17789"/>
        <dbReference type="ChEBI" id="CHEBI:15378"/>
        <dbReference type="ChEBI" id="CHEBI:57540"/>
        <dbReference type="ChEBI" id="CHEBI:57945"/>
        <dbReference type="ChEBI" id="CHEBI:65315"/>
        <dbReference type="ChEBI" id="CHEBI:74443"/>
    </reaction>
    <physiologicalReaction direction="right-to-left" evidence="15">
        <dbReference type="Rhea" id="RHEA:69853"/>
    </physiologicalReaction>
</comment>
<dbReference type="InterPro" id="IPR018517">
    <property type="entry name" value="tRNA_hU_synthase_CS"/>
</dbReference>
<evidence type="ECO:0000256" key="13">
    <source>
        <dbReference type="ARBA" id="ARBA00045934"/>
    </source>
</evidence>
<evidence type="ECO:0000256" key="15">
    <source>
        <dbReference type="ARBA" id="ARBA00048342"/>
    </source>
</evidence>
<dbReference type="InterPro" id="IPR000571">
    <property type="entry name" value="Znf_CCCH"/>
</dbReference>
<dbReference type="SUPFAM" id="SSF51395">
    <property type="entry name" value="FMN-linked oxidoreductases"/>
    <property type="match status" value="1"/>
</dbReference>
<dbReference type="Pfam" id="PF25585">
    <property type="entry name" value="zf-CCCH_DUS3L"/>
    <property type="match status" value="1"/>
</dbReference>
<evidence type="ECO:0000256" key="10">
    <source>
        <dbReference type="ARBA" id="ARBA00022857"/>
    </source>
</evidence>
<comment type="catalytic activity">
    <reaction evidence="14">
        <text>5,6-dihydrouridine(47) in tRNA + NAD(+) = uridine(47) in tRNA + NADH + H(+)</text>
        <dbReference type="Rhea" id="RHEA:53364"/>
        <dbReference type="Rhea" id="RHEA-COMP:13539"/>
        <dbReference type="Rhea" id="RHEA-COMP:13540"/>
        <dbReference type="ChEBI" id="CHEBI:15378"/>
        <dbReference type="ChEBI" id="CHEBI:57540"/>
        <dbReference type="ChEBI" id="CHEBI:57945"/>
        <dbReference type="ChEBI" id="CHEBI:65315"/>
        <dbReference type="ChEBI" id="CHEBI:74443"/>
        <dbReference type="EC" id="1.3.1.89"/>
    </reaction>
    <physiologicalReaction direction="right-to-left" evidence="14">
        <dbReference type="Rhea" id="RHEA:53366"/>
    </physiologicalReaction>
</comment>
<keyword evidence="7" id="KW-0677">Repeat</keyword>
<comment type="catalytic activity">
    <reaction evidence="17">
        <text>5,6-dihydrouridine(47) in tRNA + NADP(+) = uridine(47) in tRNA + NADPH + H(+)</text>
        <dbReference type="Rhea" id="RHEA:53360"/>
        <dbReference type="Rhea" id="RHEA-COMP:13539"/>
        <dbReference type="Rhea" id="RHEA-COMP:13540"/>
        <dbReference type="ChEBI" id="CHEBI:15378"/>
        <dbReference type="ChEBI" id="CHEBI:57783"/>
        <dbReference type="ChEBI" id="CHEBI:58349"/>
        <dbReference type="ChEBI" id="CHEBI:65315"/>
        <dbReference type="ChEBI" id="CHEBI:74443"/>
        <dbReference type="EC" id="1.3.1.89"/>
    </reaction>
    <physiologicalReaction direction="right-to-left" evidence="17">
        <dbReference type="Rhea" id="RHEA:53362"/>
    </physiologicalReaction>
</comment>
<evidence type="ECO:0000256" key="3">
    <source>
        <dbReference type="ARBA" id="ARBA00022643"/>
    </source>
</evidence>
<evidence type="ECO:0000256" key="14">
    <source>
        <dbReference type="ARBA" id="ARBA00048266"/>
    </source>
</evidence>
<evidence type="ECO:0000256" key="12">
    <source>
        <dbReference type="ARBA" id="ARBA00023027"/>
    </source>
</evidence>
<feature type="zinc finger region" description="C3H1-type" evidence="18">
    <location>
        <begin position="81"/>
        <end position="112"/>
    </location>
</feature>
<keyword evidence="21" id="KW-1133">Transmembrane helix</keyword>
<evidence type="ECO:0000256" key="11">
    <source>
        <dbReference type="ARBA" id="ARBA00023002"/>
    </source>
</evidence>
<evidence type="ECO:0000256" key="4">
    <source>
        <dbReference type="ARBA" id="ARBA00022664"/>
    </source>
</evidence>
<evidence type="ECO:0000256" key="18">
    <source>
        <dbReference type="PROSITE-ProRule" id="PRU00723"/>
    </source>
</evidence>
<keyword evidence="12" id="KW-0520">NAD</keyword>
<name>D8RHH3_SELML</name>
<evidence type="ECO:0000313" key="23">
    <source>
        <dbReference type="EMBL" id="EFJ28527.1"/>
    </source>
</evidence>
<dbReference type="Gene3D" id="3.20.20.70">
    <property type="entry name" value="Aldolase class I"/>
    <property type="match status" value="1"/>
</dbReference>
<dbReference type="PROSITE" id="PS01136">
    <property type="entry name" value="UPF0034"/>
    <property type="match status" value="1"/>
</dbReference>
<dbReference type="GO" id="GO:0050660">
    <property type="term" value="F:flavin adenine dinucleotide binding"/>
    <property type="evidence" value="ECO:0007669"/>
    <property type="project" value="UniProtKB-UniRule"/>
</dbReference>
<dbReference type="HOGENOM" id="CLU_013299_7_3_1"/>
<evidence type="ECO:0000256" key="21">
    <source>
        <dbReference type="SAM" id="Phobius"/>
    </source>
</evidence>